<keyword evidence="4 9" id="KW-0496">Mitochondrion</keyword>
<sequence>MAQKTNPTSLRLKFNRKFDSSWWSSLYYSRVFERDLSLRKYFKNLLKQTKKRSLTRIGYTAGPKDQKVFLYWAKPKKVEKKYTPSFWRRRHQNAEKVERNTIHLFPSRNSSLFQLSSTSMDPSLKKKARTLRILGLISSCTHISPDVKKKYYNELLNILLKENTFSSSYGLFSDLELQEAFKYLKKQKGSQKKNQKKDLVDNEEGKNKLIRSIRKSLRNSLQTNIRRSFKVKSLISPSIMRTSFFSAQALSDFIKDNLKKRISHGRIFALIKAESRQIFQSNDIKGIRILVSGRLGRPEKARKASLFLGRSSLNSFNEQIDYSSDSALTRYGLVGIKVWISF</sequence>
<dbReference type="AlphaFoldDB" id="A0A4D6C6Q6"/>
<dbReference type="GO" id="GO:0003735">
    <property type="term" value="F:structural constituent of ribosome"/>
    <property type="evidence" value="ECO:0007669"/>
    <property type="project" value="InterPro"/>
</dbReference>
<evidence type="ECO:0000259" key="8">
    <source>
        <dbReference type="Pfam" id="PF00189"/>
    </source>
</evidence>
<reference evidence="9" key="1">
    <citation type="journal article" date="2019" name="Genome Biol. Evol.">
        <title>Tracing the Evolution of the Plastome and Mitogenome in the Chloropicophyceae Uncovered Convergent tRNA Gene Losses and a Variant Plastid Genetic Code.</title>
        <authorList>
            <person name="Turmel M."/>
            <person name="Dos Santos A.L."/>
            <person name="Otis C."/>
            <person name="Sergerie R."/>
            <person name="Lemieux C."/>
        </authorList>
    </citation>
    <scope>NUCLEOTIDE SEQUENCE</scope>
</reference>
<dbReference type="PANTHER" id="PTHR35928">
    <property type="entry name" value="RIBOSOMAL PROTEIN S3, MITOCHONDRIAL"/>
    <property type="match status" value="1"/>
</dbReference>
<evidence type="ECO:0000256" key="3">
    <source>
        <dbReference type="ARBA" id="ARBA00022980"/>
    </source>
</evidence>
<dbReference type="PANTHER" id="PTHR35928:SF2">
    <property type="entry name" value="SMALL RIBOSOMAL SUBUNIT PROTEIN US3M"/>
    <property type="match status" value="1"/>
</dbReference>
<dbReference type="GeneID" id="40513447"/>
<proteinExistence type="inferred from homology"/>
<accession>A0A4D6C6Q6</accession>
<feature type="domain" description="Small ribosomal subunit protein uS3 C-terminal" evidence="8">
    <location>
        <begin position="254"/>
        <end position="340"/>
    </location>
</feature>
<protein>
    <recommendedName>
        <fullName evidence="6">Small ribosomal subunit protein uS3m</fullName>
    </recommendedName>
    <alternativeName>
        <fullName evidence="7">Ribosomal protein S3, mitochondrial</fullName>
    </alternativeName>
</protein>
<geneLocation type="mitochondrion" evidence="9"/>
<dbReference type="GO" id="GO:0005840">
    <property type="term" value="C:ribosome"/>
    <property type="evidence" value="ECO:0007669"/>
    <property type="project" value="UniProtKB-KW"/>
</dbReference>
<keyword evidence="5" id="KW-0687">Ribonucleoprotein</keyword>
<evidence type="ECO:0000256" key="2">
    <source>
        <dbReference type="ARBA" id="ARBA00010761"/>
    </source>
</evidence>
<organism evidence="9">
    <name type="scientific">Chloropicon mariensis</name>
    <dbReference type="NCBI Taxonomy" id="1606511"/>
    <lineage>
        <taxon>Eukaryota</taxon>
        <taxon>Viridiplantae</taxon>
        <taxon>Chlorophyta</taxon>
        <taxon>Chloropicophyceae</taxon>
        <taxon>Chloropicales</taxon>
        <taxon>Chloropicaceae</taxon>
        <taxon>Chloropicon</taxon>
    </lineage>
</organism>
<evidence type="ECO:0000256" key="6">
    <source>
        <dbReference type="ARBA" id="ARBA00035157"/>
    </source>
</evidence>
<dbReference type="InterPro" id="IPR001351">
    <property type="entry name" value="Ribosomal_uS3_C"/>
</dbReference>
<dbReference type="Gene3D" id="3.30.1140.32">
    <property type="entry name" value="Ribosomal protein S3, C-terminal domain"/>
    <property type="match status" value="1"/>
</dbReference>
<dbReference type="GO" id="GO:0003723">
    <property type="term" value="F:RNA binding"/>
    <property type="evidence" value="ECO:0007669"/>
    <property type="project" value="InterPro"/>
</dbReference>
<dbReference type="RefSeq" id="YP_009647070.1">
    <property type="nucleotide sequence ID" value="NC_042600.1"/>
</dbReference>
<dbReference type="GO" id="GO:1990904">
    <property type="term" value="C:ribonucleoprotein complex"/>
    <property type="evidence" value="ECO:0007669"/>
    <property type="project" value="UniProtKB-KW"/>
</dbReference>
<dbReference type="GO" id="GO:0006412">
    <property type="term" value="P:translation"/>
    <property type="evidence" value="ECO:0007669"/>
    <property type="project" value="InterPro"/>
</dbReference>
<dbReference type="SUPFAM" id="SSF54814">
    <property type="entry name" value="Prokaryotic type KH domain (KH-domain type II)"/>
    <property type="match status" value="1"/>
</dbReference>
<dbReference type="InterPro" id="IPR009019">
    <property type="entry name" value="KH_sf_prok-type"/>
</dbReference>
<gene>
    <name evidence="9" type="primary">rps3</name>
</gene>
<comment type="similarity">
    <text evidence="2">Belongs to the universal ribosomal protein uS3 family.</text>
</comment>
<evidence type="ECO:0000313" key="9">
    <source>
        <dbReference type="EMBL" id="QBX98719.1"/>
    </source>
</evidence>
<comment type="subcellular location">
    <subcellularLocation>
        <location evidence="1">Mitochondrion</location>
    </subcellularLocation>
</comment>
<dbReference type="GO" id="GO:0005739">
    <property type="term" value="C:mitochondrion"/>
    <property type="evidence" value="ECO:0007669"/>
    <property type="project" value="UniProtKB-SubCell"/>
</dbReference>
<dbReference type="InterPro" id="IPR036419">
    <property type="entry name" value="Ribosomal_S3_C_sf"/>
</dbReference>
<dbReference type="Pfam" id="PF00189">
    <property type="entry name" value="Ribosomal_S3_C"/>
    <property type="match status" value="1"/>
</dbReference>
<keyword evidence="3 9" id="KW-0689">Ribosomal protein</keyword>
<evidence type="ECO:0000256" key="5">
    <source>
        <dbReference type="ARBA" id="ARBA00023274"/>
    </source>
</evidence>
<dbReference type="EMBL" id="MK086005">
    <property type="protein sequence ID" value="QBX98719.1"/>
    <property type="molecule type" value="Genomic_DNA"/>
</dbReference>
<name>A0A4D6C6Q6_9CHLO</name>
<dbReference type="InterPro" id="IPR044954">
    <property type="entry name" value="Ribosomal_uS3m_plant"/>
</dbReference>
<evidence type="ECO:0000256" key="7">
    <source>
        <dbReference type="ARBA" id="ARBA00035414"/>
    </source>
</evidence>
<dbReference type="SUPFAM" id="SSF54821">
    <property type="entry name" value="Ribosomal protein S3 C-terminal domain"/>
    <property type="match status" value="1"/>
</dbReference>
<evidence type="ECO:0000256" key="4">
    <source>
        <dbReference type="ARBA" id="ARBA00023128"/>
    </source>
</evidence>
<evidence type="ECO:0000256" key="1">
    <source>
        <dbReference type="ARBA" id="ARBA00004173"/>
    </source>
</evidence>